<organism evidence="2 3">
    <name type="scientific">Neobacillus massiliamazoniensis</name>
    <dbReference type="NCBI Taxonomy" id="1499688"/>
    <lineage>
        <taxon>Bacteria</taxon>
        <taxon>Bacillati</taxon>
        <taxon>Bacillota</taxon>
        <taxon>Bacilli</taxon>
        <taxon>Bacillales</taxon>
        <taxon>Bacillaceae</taxon>
        <taxon>Neobacillus</taxon>
    </lineage>
</organism>
<keyword evidence="3" id="KW-1185">Reference proteome</keyword>
<dbReference type="RefSeq" id="WP_090632786.1">
    <property type="nucleotide sequence ID" value="NZ_CVRB01000001.1"/>
</dbReference>
<evidence type="ECO:0000259" key="1">
    <source>
        <dbReference type="SMART" id="SM00493"/>
    </source>
</evidence>
<gene>
    <name evidence="2" type="primary">yusF</name>
    <name evidence="2" type="ORF">BN000_01484</name>
</gene>
<accession>A0A0U1NU52</accession>
<dbReference type="InterPro" id="IPR006171">
    <property type="entry name" value="TOPRIM_dom"/>
</dbReference>
<sequence length="123" mass="13886">MNDSYPNKVLIVEGKSDKQKVGSIVKEPIEIICTNGTISVTKMDELIDFLEDKDVYILVDADEAGEKLRKQFKRELPQAEHLYIDRMYREVATSPVKHLATVLLGANIDVHTEVLEMGKQING</sequence>
<dbReference type="OrthoDB" id="2417742at2"/>
<name>A0A0U1NU52_9BACI</name>
<protein>
    <submittedName>
        <fullName evidence="2">DNA primase</fullName>
    </submittedName>
</protein>
<evidence type="ECO:0000313" key="3">
    <source>
        <dbReference type="Proteomes" id="UP000199087"/>
    </source>
</evidence>
<proteinExistence type="predicted"/>
<dbReference type="GO" id="GO:0043822">
    <property type="term" value="F:ribonuclease M5 activity"/>
    <property type="evidence" value="ECO:0007669"/>
    <property type="project" value="TreeGrafter"/>
</dbReference>
<dbReference type="PANTHER" id="PTHR39156:SF2">
    <property type="entry name" value="DNA PRIMASE (BACTERIAL TYPE) AND SMALL PRIMASE-LIKE PROTEINS"/>
    <property type="match status" value="1"/>
</dbReference>
<dbReference type="Proteomes" id="UP000199087">
    <property type="component" value="Unassembled WGS sequence"/>
</dbReference>
<reference evidence="3" key="1">
    <citation type="submission" date="2015-05" db="EMBL/GenBank/DDBJ databases">
        <authorList>
            <person name="Urmite Genomes"/>
        </authorList>
    </citation>
    <scope>NUCLEOTIDE SEQUENCE [LARGE SCALE GENOMIC DNA]</scope>
    <source>
        <strain evidence="3">LF1</strain>
    </source>
</reference>
<dbReference type="EMBL" id="CVRB01000001">
    <property type="protein sequence ID" value="CRK81577.1"/>
    <property type="molecule type" value="Genomic_DNA"/>
</dbReference>
<dbReference type="SMART" id="SM00493">
    <property type="entry name" value="TOPRIM"/>
    <property type="match status" value="1"/>
</dbReference>
<dbReference type="SUPFAM" id="SSF110455">
    <property type="entry name" value="Toprim domain"/>
    <property type="match status" value="1"/>
</dbReference>
<dbReference type="GO" id="GO:0006364">
    <property type="term" value="P:rRNA processing"/>
    <property type="evidence" value="ECO:0007669"/>
    <property type="project" value="TreeGrafter"/>
</dbReference>
<dbReference type="STRING" id="1499688.BN000_01484"/>
<dbReference type="PANTHER" id="PTHR39156">
    <property type="entry name" value="RIBONUCLEASE M5"/>
    <property type="match status" value="1"/>
</dbReference>
<feature type="domain" description="Toprim" evidence="1">
    <location>
        <begin position="7"/>
        <end position="81"/>
    </location>
</feature>
<dbReference type="InterPro" id="IPR034141">
    <property type="entry name" value="TOPRIM_RNase_M5-like"/>
</dbReference>
<dbReference type="Pfam" id="PF01751">
    <property type="entry name" value="Toprim"/>
    <property type="match status" value="1"/>
</dbReference>
<evidence type="ECO:0000313" key="2">
    <source>
        <dbReference type="EMBL" id="CRK81577.1"/>
    </source>
</evidence>
<dbReference type="AlphaFoldDB" id="A0A0U1NU52"/>
<dbReference type="Gene3D" id="3.40.1360.10">
    <property type="match status" value="1"/>
</dbReference>
<dbReference type="CDD" id="cd01027">
    <property type="entry name" value="TOPRIM_RNase_M5_like"/>
    <property type="match status" value="1"/>
</dbReference>